<dbReference type="AlphaFoldDB" id="A0AAW7X074"/>
<dbReference type="InterPro" id="IPR036412">
    <property type="entry name" value="HAD-like_sf"/>
</dbReference>
<dbReference type="InterPro" id="IPR041492">
    <property type="entry name" value="HAD_2"/>
</dbReference>
<gene>
    <name evidence="5" type="ORF">Q4521_00985</name>
</gene>
<dbReference type="GO" id="GO:0005829">
    <property type="term" value="C:cytosol"/>
    <property type="evidence" value="ECO:0007669"/>
    <property type="project" value="TreeGrafter"/>
</dbReference>
<dbReference type="Pfam" id="PF13419">
    <property type="entry name" value="HAD_2"/>
    <property type="match status" value="1"/>
</dbReference>
<keyword evidence="3" id="KW-0460">Magnesium</keyword>
<dbReference type="Gene3D" id="1.10.150.240">
    <property type="entry name" value="Putative phosphatase, domain 2"/>
    <property type="match status" value="1"/>
</dbReference>
<accession>A0AAW7X074</accession>
<dbReference type="EMBL" id="JAUOPB010000001">
    <property type="protein sequence ID" value="MDO6421038.1"/>
    <property type="molecule type" value="Genomic_DNA"/>
</dbReference>
<keyword evidence="2 5" id="KW-0378">Hydrolase</keyword>
<dbReference type="PANTHER" id="PTHR43434">
    <property type="entry name" value="PHOSPHOGLYCOLATE PHOSPHATASE"/>
    <property type="match status" value="1"/>
</dbReference>
<dbReference type="GO" id="GO:0008967">
    <property type="term" value="F:phosphoglycolate phosphatase activity"/>
    <property type="evidence" value="ECO:0007669"/>
    <property type="project" value="TreeGrafter"/>
</dbReference>
<dbReference type="SFLD" id="SFLDG01129">
    <property type="entry name" value="C1.5:_HAD__Beta-PGM__Phosphata"/>
    <property type="match status" value="1"/>
</dbReference>
<dbReference type="GO" id="GO:0046872">
    <property type="term" value="F:metal ion binding"/>
    <property type="evidence" value="ECO:0007669"/>
    <property type="project" value="UniProtKB-KW"/>
</dbReference>
<dbReference type="SFLD" id="SFLDG01135">
    <property type="entry name" value="C1.5.6:_HAD__Beta-PGM__Phospha"/>
    <property type="match status" value="1"/>
</dbReference>
<dbReference type="FunFam" id="3.40.50.1000:FF:000022">
    <property type="entry name" value="Phosphoglycolate phosphatase"/>
    <property type="match status" value="1"/>
</dbReference>
<evidence type="ECO:0000313" key="6">
    <source>
        <dbReference type="Proteomes" id="UP001169760"/>
    </source>
</evidence>
<evidence type="ECO:0000256" key="1">
    <source>
        <dbReference type="ARBA" id="ARBA00022723"/>
    </source>
</evidence>
<dbReference type="InterPro" id="IPR023214">
    <property type="entry name" value="HAD_sf"/>
</dbReference>
<evidence type="ECO:0000256" key="3">
    <source>
        <dbReference type="ARBA" id="ARBA00022842"/>
    </source>
</evidence>
<dbReference type="SFLD" id="SFLDS00003">
    <property type="entry name" value="Haloacid_Dehalogenase"/>
    <property type="match status" value="1"/>
</dbReference>
<protein>
    <submittedName>
        <fullName evidence="5">HAD-IA family hydrolase</fullName>
    </submittedName>
</protein>
<proteinExistence type="predicted"/>
<keyword evidence="1" id="KW-0479">Metal-binding</keyword>
<dbReference type="NCBIfam" id="TIGR01509">
    <property type="entry name" value="HAD-SF-IA-v3"/>
    <property type="match status" value="1"/>
</dbReference>
<keyword evidence="4" id="KW-0119">Carbohydrate metabolism</keyword>
<dbReference type="InterPro" id="IPR023198">
    <property type="entry name" value="PGP-like_dom2"/>
</dbReference>
<evidence type="ECO:0000256" key="4">
    <source>
        <dbReference type="ARBA" id="ARBA00023277"/>
    </source>
</evidence>
<dbReference type="Proteomes" id="UP001169760">
    <property type="component" value="Unassembled WGS sequence"/>
</dbReference>
<dbReference type="InterPro" id="IPR050155">
    <property type="entry name" value="HAD-like_hydrolase_sf"/>
</dbReference>
<evidence type="ECO:0000313" key="5">
    <source>
        <dbReference type="EMBL" id="MDO6421038.1"/>
    </source>
</evidence>
<dbReference type="GO" id="GO:0006281">
    <property type="term" value="P:DNA repair"/>
    <property type="evidence" value="ECO:0007669"/>
    <property type="project" value="TreeGrafter"/>
</dbReference>
<organism evidence="5 6">
    <name type="scientific">Saccharophagus degradans</name>
    <dbReference type="NCBI Taxonomy" id="86304"/>
    <lineage>
        <taxon>Bacteria</taxon>
        <taxon>Pseudomonadati</taxon>
        <taxon>Pseudomonadota</taxon>
        <taxon>Gammaproteobacteria</taxon>
        <taxon>Cellvibrionales</taxon>
        <taxon>Cellvibrionaceae</taxon>
        <taxon>Saccharophagus</taxon>
    </lineage>
</organism>
<dbReference type="Gene3D" id="3.40.50.1000">
    <property type="entry name" value="HAD superfamily/HAD-like"/>
    <property type="match status" value="1"/>
</dbReference>
<comment type="caution">
    <text evidence="5">The sequence shown here is derived from an EMBL/GenBank/DDBJ whole genome shotgun (WGS) entry which is preliminary data.</text>
</comment>
<reference evidence="5" key="1">
    <citation type="submission" date="2023-07" db="EMBL/GenBank/DDBJ databases">
        <title>Genome content predicts the carbon catabolic preferences of heterotrophic bacteria.</title>
        <authorList>
            <person name="Gralka M."/>
        </authorList>
    </citation>
    <scope>NUCLEOTIDE SEQUENCE</scope>
    <source>
        <strain evidence="5">I3M17_2</strain>
    </source>
</reference>
<dbReference type="InterPro" id="IPR006439">
    <property type="entry name" value="HAD-SF_hydro_IA"/>
</dbReference>
<dbReference type="RefSeq" id="WP_303490225.1">
    <property type="nucleotide sequence ID" value="NZ_JAUOPB010000001.1"/>
</dbReference>
<evidence type="ECO:0000256" key="2">
    <source>
        <dbReference type="ARBA" id="ARBA00022801"/>
    </source>
</evidence>
<dbReference type="SUPFAM" id="SSF56784">
    <property type="entry name" value="HAD-like"/>
    <property type="match status" value="1"/>
</dbReference>
<dbReference type="PANTHER" id="PTHR43434:SF23">
    <property type="entry name" value="PHOSPHOGLYCOLATE PHOSPHATASE"/>
    <property type="match status" value="1"/>
</dbReference>
<sequence length="228" mass="25262">MTIRAVFFDLDGTLLDTASDLAHALNALLEAKGKPALPNDTIRRVVSDGAAALIKLGFNVDDSHESYAALREELLTFYHDNLSTHTQPFDGIGALIEQLNQHNIAWGIVTNKPWPYTAPLMQKHLFASEPSAVICPDHVQEKKPHPEALLLACKQSNCSASEAIYIGDHLRDIECGRRAGCDTIAVGYGYIPENEKHTDWNATHCVTHADELWPIIKTYIKKSHEEAL</sequence>
<name>A0AAW7X074_9GAMM</name>
<dbReference type="NCBIfam" id="TIGR01549">
    <property type="entry name" value="HAD-SF-IA-v1"/>
    <property type="match status" value="1"/>
</dbReference>